<comment type="function">
    <text evidence="7">Catalyzes the N-acylation of UDP-3-O-acylglucosamine using 3-hydroxyacyl-ACP as the acyl donor. Is involved in the biosynthesis of lipid A, a phosphorylated glycolipid that anchors the lipopolysaccharide to the outer membrane of the cell.</text>
</comment>
<comment type="catalytic activity">
    <reaction evidence="7">
        <text>a UDP-3-O-[(3R)-3-hydroxyacyl]-alpha-D-glucosamine + a (3R)-hydroxyacyl-[ACP] = a UDP-2-N,3-O-bis[(3R)-3-hydroxyacyl]-alpha-D-glucosamine + holo-[ACP] + H(+)</text>
        <dbReference type="Rhea" id="RHEA:53836"/>
        <dbReference type="Rhea" id="RHEA-COMP:9685"/>
        <dbReference type="Rhea" id="RHEA-COMP:9945"/>
        <dbReference type="ChEBI" id="CHEBI:15378"/>
        <dbReference type="ChEBI" id="CHEBI:64479"/>
        <dbReference type="ChEBI" id="CHEBI:78827"/>
        <dbReference type="ChEBI" id="CHEBI:137740"/>
        <dbReference type="ChEBI" id="CHEBI:137748"/>
        <dbReference type="EC" id="2.3.1.191"/>
    </reaction>
</comment>
<dbReference type="CDD" id="cd03352">
    <property type="entry name" value="LbH_LpxD"/>
    <property type="match status" value="1"/>
</dbReference>
<keyword evidence="5 7" id="KW-0443">Lipid metabolism</keyword>
<keyword evidence="3 7" id="KW-0808">Transferase</keyword>
<dbReference type="PANTHER" id="PTHR43378:SF2">
    <property type="entry name" value="UDP-3-O-ACYLGLUCOSAMINE N-ACYLTRANSFERASE 1, MITOCHONDRIAL-RELATED"/>
    <property type="match status" value="1"/>
</dbReference>
<proteinExistence type="inferred from homology"/>
<evidence type="ECO:0000256" key="7">
    <source>
        <dbReference type="HAMAP-Rule" id="MF_00523"/>
    </source>
</evidence>
<comment type="pathway">
    <text evidence="7">Bacterial outer membrane biogenesis; LPS lipid A biosynthesis.</text>
</comment>
<comment type="subunit">
    <text evidence="7">Homotrimer.</text>
</comment>
<dbReference type="NCBIfam" id="NF002060">
    <property type="entry name" value="PRK00892.1"/>
    <property type="match status" value="1"/>
</dbReference>
<sequence>MSIRLEQLVERLGGQLKGDANIEVLGIAPLDAAGSTHITFLSNPKFRAQADQTQAAALILSEADDAQVQNYAGARIVVARNAYAYFARAAQLFQAQSEVVASPGIHASAVVDATATVAADAVIGPHVVIEAGAVIGARARIDAGSFIGRNARVGEETHFHARATLHHGCEIGARGIVHSGAVIGADGLGFANEAGQWIKIPQVGRVMIADDVEIGANTTIDRGALADTVIEEGVKLDNQIQIAHNCHIGAHTAIAACAGIAGSARIGKYCSIGGAAMIHGHITIVDKVHVSAGTLALRSILEPGQYTGFYPITEHRDWEKSAALVRNLGTMREKIRALEKTLKALTQEQAAQPPFSENQEENE</sequence>
<dbReference type="InterPro" id="IPR011004">
    <property type="entry name" value="Trimer_LpxA-like_sf"/>
</dbReference>
<comment type="similarity">
    <text evidence="7">Belongs to the transferase hexapeptide repeat family. LpxD subfamily.</text>
</comment>
<dbReference type="Proteomes" id="UP000462435">
    <property type="component" value="Unassembled WGS sequence"/>
</dbReference>
<dbReference type="UniPathway" id="UPA00973"/>
<dbReference type="NCBIfam" id="TIGR01853">
    <property type="entry name" value="lipid_A_lpxD"/>
    <property type="match status" value="1"/>
</dbReference>
<dbReference type="Pfam" id="PF00132">
    <property type="entry name" value="Hexapep"/>
    <property type="match status" value="1"/>
</dbReference>
<dbReference type="EMBL" id="WNDX01000011">
    <property type="protein sequence ID" value="KAF1047465.1"/>
    <property type="molecule type" value="Genomic_DNA"/>
</dbReference>
<dbReference type="GO" id="GO:0009245">
    <property type="term" value="P:lipid A biosynthetic process"/>
    <property type="evidence" value="ECO:0007669"/>
    <property type="project" value="UniProtKB-UniRule"/>
</dbReference>
<evidence type="ECO:0000256" key="4">
    <source>
        <dbReference type="ARBA" id="ARBA00022737"/>
    </source>
</evidence>
<dbReference type="GO" id="GO:0016410">
    <property type="term" value="F:N-acyltransferase activity"/>
    <property type="evidence" value="ECO:0007669"/>
    <property type="project" value="InterPro"/>
</dbReference>
<dbReference type="InterPro" id="IPR020573">
    <property type="entry name" value="UDP_GlcNAc_AcTrfase_non-rep"/>
</dbReference>
<evidence type="ECO:0000256" key="5">
    <source>
        <dbReference type="ARBA" id="ARBA00023098"/>
    </source>
</evidence>
<dbReference type="EC" id="2.3.1.191" evidence="7"/>
<dbReference type="Gene3D" id="3.40.1390.10">
    <property type="entry name" value="MurE/MurF, N-terminal domain"/>
    <property type="match status" value="1"/>
</dbReference>
<keyword evidence="6 7" id="KW-0012">Acyltransferase</keyword>
<feature type="domain" description="UDP-3-O-[3-hydroxymyristoyl] glucosamine N-acyltransferase non-repeat region" evidence="8">
    <location>
        <begin position="21"/>
        <end position="92"/>
    </location>
</feature>
<comment type="caution">
    <text evidence="9">The sequence shown here is derived from an EMBL/GenBank/DDBJ whole genome shotgun (WGS) entry which is preliminary data.</text>
</comment>
<feature type="active site" description="Proton acceptor" evidence="7">
    <location>
        <position position="244"/>
    </location>
</feature>
<dbReference type="AlphaFoldDB" id="A0A7V8FZH7"/>
<protein>
    <recommendedName>
        <fullName evidence="7">UDP-3-O-acylglucosamine N-acyltransferase</fullName>
        <ecNumber evidence="7">2.3.1.191</ecNumber>
    </recommendedName>
</protein>
<keyword evidence="2 7" id="KW-0441">Lipid A biosynthesis</keyword>
<evidence type="ECO:0000313" key="9">
    <source>
        <dbReference type="EMBL" id="KAF1047465.1"/>
    </source>
</evidence>
<name>A0A7V8FZH7_9BURK</name>
<dbReference type="Pfam" id="PF04613">
    <property type="entry name" value="LpxD"/>
    <property type="match status" value="1"/>
</dbReference>
<dbReference type="GO" id="GO:0016020">
    <property type="term" value="C:membrane"/>
    <property type="evidence" value="ECO:0007669"/>
    <property type="project" value="GOC"/>
</dbReference>
<dbReference type="InterPro" id="IPR001451">
    <property type="entry name" value="Hexapep"/>
</dbReference>
<evidence type="ECO:0000256" key="2">
    <source>
        <dbReference type="ARBA" id="ARBA00022556"/>
    </source>
</evidence>
<dbReference type="PANTHER" id="PTHR43378">
    <property type="entry name" value="UDP-3-O-ACYLGLUCOSAMINE N-ACYLTRANSFERASE"/>
    <property type="match status" value="1"/>
</dbReference>
<dbReference type="GO" id="GO:0103118">
    <property type="term" value="F:UDP-3-O-[(3R)-3-hydroxyacyl]-glucosamine N-acyltransferase activity"/>
    <property type="evidence" value="ECO:0007669"/>
    <property type="project" value="UniProtKB-EC"/>
</dbReference>
<dbReference type="InterPro" id="IPR007691">
    <property type="entry name" value="LpxD"/>
</dbReference>
<evidence type="ECO:0000256" key="6">
    <source>
        <dbReference type="ARBA" id="ARBA00023315"/>
    </source>
</evidence>
<gene>
    <name evidence="7 9" type="primary">lpxD</name>
    <name evidence="9" type="ORF">GAK35_00628</name>
</gene>
<dbReference type="Gene3D" id="2.160.10.10">
    <property type="entry name" value="Hexapeptide repeat proteins"/>
    <property type="match status" value="1"/>
</dbReference>
<organism evidence="9 10">
    <name type="scientific">Herbaspirillum frisingense</name>
    <dbReference type="NCBI Taxonomy" id="92645"/>
    <lineage>
        <taxon>Bacteria</taxon>
        <taxon>Pseudomonadati</taxon>
        <taxon>Pseudomonadota</taxon>
        <taxon>Betaproteobacteria</taxon>
        <taxon>Burkholderiales</taxon>
        <taxon>Oxalobacteraceae</taxon>
        <taxon>Herbaspirillum</taxon>
    </lineage>
</organism>
<evidence type="ECO:0000259" key="8">
    <source>
        <dbReference type="Pfam" id="PF04613"/>
    </source>
</evidence>
<accession>A0A7V8FZH7</accession>
<keyword evidence="1 7" id="KW-0444">Lipid biosynthesis</keyword>
<dbReference type="SUPFAM" id="SSF51161">
    <property type="entry name" value="Trimeric LpxA-like enzymes"/>
    <property type="match status" value="1"/>
</dbReference>
<evidence type="ECO:0000256" key="3">
    <source>
        <dbReference type="ARBA" id="ARBA00022679"/>
    </source>
</evidence>
<dbReference type="HAMAP" id="MF_00523">
    <property type="entry name" value="LpxD"/>
    <property type="match status" value="1"/>
</dbReference>
<reference evidence="10" key="1">
    <citation type="journal article" date="2020" name="MBio">
        <title>Horizontal gene transfer to a defensive symbiont with a reduced genome amongst a multipartite beetle microbiome.</title>
        <authorList>
            <person name="Waterworth S.C."/>
            <person name="Florez L.V."/>
            <person name="Rees E.R."/>
            <person name="Hertweck C."/>
            <person name="Kaltenpoth M."/>
            <person name="Kwan J.C."/>
        </authorList>
    </citation>
    <scope>NUCLEOTIDE SEQUENCE [LARGE SCALE GENOMIC DNA]</scope>
</reference>
<evidence type="ECO:0000313" key="10">
    <source>
        <dbReference type="Proteomes" id="UP000462435"/>
    </source>
</evidence>
<evidence type="ECO:0000256" key="1">
    <source>
        <dbReference type="ARBA" id="ARBA00022516"/>
    </source>
</evidence>
<keyword evidence="4 7" id="KW-0677">Repeat</keyword>